<dbReference type="OMA" id="WIHESCD"/>
<dbReference type="Pfam" id="PF00059">
    <property type="entry name" value="Lectin_C"/>
    <property type="match status" value="1"/>
</dbReference>
<keyword evidence="1" id="KW-0812">Transmembrane</keyword>
<dbReference type="Gene3D" id="3.10.100.10">
    <property type="entry name" value="Mannose-Binding Protein A, subunit A"/>
    <property type="match status" value="1"/>
</dbReference>
<evidence type="ECO:0000256" key="1">
    <source>
        <dbReference type="SAM" id="Phobius"/>
    </source>
</evidence>
<keyword evidence="1" id="KW-0472">Membrane</keyword>
<name>A0A3Q4GPC1_NEOBR</name>
<evidence type="ECO:0000313" key="4">
    <source>
        <dbReference type="Proteomes" id="UP000261580"/>
    </source>
</evidence>
<evidence type="ECO:0000259" key="2">
    <source>
        <dbReference type="PROSITE" id="PS50041"/>
    </source>
</evidence>
<dbReference type="SUPFAM" id="SSF56436">
    <property type="entry name" value="C-type lectin-like"/>
    <property type="match status" value="1"/>
</dbReference>
<dbReference type="Proteomes" id="UP000261580">
    <property type="component" value="Unassembled WGS sequence"/>
</dbReference>
<feature type="domain" description="C-type lectin" evidence="2">
    <location>
        <begin position="34"/>
        <end position="135"/>
    </location>
</feature>
<dbReference type="PANTHER" id="PTHR45784:SF3">
    <property type="entry name" value="C-TYPE LECTIN DOMAIN FAMILY 4 MEMBER K-LIKE-RELATED"/>
    <property type="match status" value="1"/>
</dbReference>
<reference evidence="3" key="2">
    <citation type="submission" date="2025-09" db="UniProtKB">
        <authorList>
            <consortium name="Ensembl"/>
        </authorList>
    </citation>
    <scope>IDENTIFICATION</scope>
</reference>
<accession>A0A3Q4GPC1</accession>
<dbReference type="InterPro" id="IPR001304">
    <property type="entry name" value="C-type_lectin-like"/>
</dbReference>
<dbReference type="AlphaFoldDB" id="A0A3Q4GPC1"/>
<dbReference type="STRING" id="32507.ENSNBRP00000010836"/>
<proteinExistence type="predicted"/>
<protein>
    <recommendedName>
        <fullName evidence="2">C-type lectin domain-containing protein</fullName>
    </recommendedName>
</protein>
<keyword evidence="4" id="KW-1185">Reference proteome</keyword>
<evidence type="ECO:0000313" key="3">
    <source>
        <dbReference type="Ensembl" id="ENSNBRP00000010836.1"/>
    </source>
</evidence>
<reference evidence="3" key="1">
    <citation type="submission" date="2025-08" db="UniProtKB">
        <authorList>
            <consortium name="Ensembl"/>
        </authorList>
    </citation>
    <scope>IDENTIFICATION</scope>
</reference>
<dbReference type="InterPro" id="IPR016187">
    <property type="entry name" value="CTDL_fold"/>
</dbReference>
<sequence length="136" mass="15624">MLLLFMFLKKSCSIFKITTWFLLLVWIFVMTLDFIFVGVSKSWRDAQSYCRDHYTDLASVRNQSESQQLKAIATSTAWIGLYRNSWKWSDGSTLSFTSWFSTSPSTLVTASCDQACGVTYPFICYCKSNGKQLCCY</sequence>
<dbReference type="SMART" id="SM00034">
    <property type="entry name" value="CLECT"/>
    <property type="match status" value="1"/>
</dbReference>
<organism evidence="3 4">
    <name type="scientific">Neolamprologus brichardi</name>
    <name type="common">Fairy cichlid</name>
    <name type="synonym">Lamprologus brichardi</name>
    <dbReference type="NCBI Taxonomy" id="32507"/>
    <lineage>
        <taxon>Eukaryota</taxon>
        <taxon>Metazoa</taxon>
        <taxon>Chordata</taxon>
        <taxon>Craniata</taxon>
        <taxon>Vertebrata</taxon>
        <taxon>Euteleostomi</taxon>
        <taxon>Actinopterygii</taxon>
        <taxon>Neopterygii</taxon>
        <taxon>Teleostei</taxon>
        <taxon>Neoteleostei</taxon>
        <taxon>Acanthomorphata</taxon>
        <taxon>Ovalentaria</taxon>
        <taxon>Cichlomorphae</taxon>
        <taxon>Cichliformes</taxon>
        <taxon>Cichlidae</taxon>
        <taxon>African cichlids</taxon>
        <taxon>Pseudocrenilabrinae</taxon>
        <taxon>Lamprologini</taxon>
        <taxon>Neolamprologus</taxon>
    </lineage>
</organism>
<keyword evidence="1" id="KW-1133">Transmembrane helix</keyword>
<dbReference type="PROSITE" id="PS50041">
    <property type="entry name" value="C_TYPE_LECTIN_2"/>
    <property type="match status" value="1"/>
</dbReference>
<dbReference type="Ensembl" id="ENSNBRT00000011140.1">
    <property type="protein sequence ID" value="ENSNBRP00000010836.1"/>
    <property type="gene ID" value="ENSNBRG00000008449.1"/>
</dbReference>
<dbReference type="PANTHER" id="PTHR45784">
    <property type="entry name" value="C-TYPE LECTIN DOMAIN FAMILY 20 MEMBER A-RELATED"/>
    <property type="match status" value="1"/>
</dbReference>
<feature type="transmembrane region" description="Helical" evidence="1">
    <location>
        <begin position="20"/>
        <end position="39"/>
    </location>
</feature>
<dbReference type="InterPro" id="IPR016186">
    <property type="entry name" value="C-type_lectin-like/link_sf"/>
</dbReference>
<dbReference type="GeneTree" id="ENSGT01100000263473"/>